<dbReference type="Pfam" id="PF02898">
    <property type="entry name" value="NO_synthase"/>
    <property type="match status" value="1"/>
</dbReference>
<keyword evidence="4" id="KW-0408">Iron</keyword>
<evidence type="ECO:0000256" key="1">
    <source>
        <dbReference type="ARBA" id="ARBA00022617"/>
    </source>
</evidence>
<evidence type="ECO:0000256" key="2">
    <source>
        <dbReference type="ARBA" id="ARBA00022723"/>
    </source>
</evidence>
<evidence type="ECO:0000259" key="5">
    <source>
        <dbReference type="Pfam" id="PF02898"/>
    </source>
</evidence>
<feature type="domain" description="Nitric oxide synthase (NOS)" evidence="5">
    <location>
        <begin position="2"/>
        <end position="351"/>
    </location>
</feature>
<dbReference type="InterPro" id="IPR036119">
    <property type="entry name" value="NOS_N_sf"/>
</dbReference>
<organism evidence="6 7">
    <name type="scientific">Rubritalea tangerina</name>
    <dbReference type="NCBI Taxonomy" id="430798"/>
    <lineage>
        <taxon>Bacteria</taxon>
        <taxon>Pseudomonadati</taxon>
        <taxon>Verrucomicrobiota</taxon>
        <taxon>Verrucomicrobiia</taxon>
        <taxon>Verrucomicrobiales</taxon>
        <taxon>Rubritaleaceae</taxon>
        <taxon>Rubritalea</taxon>
    </lineage>
</organism>
<dbReference type="InterPro" id="IPR004030">
    <property type="entry name" value="NOS_N"/>
</dbReference>
<keyword evidence="7" id="KW-1185">Reference proteome</keyword>
<comment type="caution">
    <text evidence="6">The sequence shown here is derived from an EMBL/GenBank/DDBJ whole genome shotgun (WGS) entry which is preliminary data.</text>
</comment>
<dbReference type="Gene3D" id="3.90.340.10">
    <property type="entry name" value="Nitric Oxide Synthase, Chain A, domain 1"/>
    <property type="match status" value="1"/>
</dbReference>
<dbReference type="Gene3D" id="3.90.440.10">
    <property type="entry name" value="Nitric Oxide Synthase,Heme Domain,Chain A domain 2"/>
    <property type="match status" value="1"/>
</dbReference>
<dbReference type="InterPro" id="IPR044944">
    <property type="entry name" value="NOS_dom_3"/>
</dbReference>
<dbReference type="SUPFAM" id="SSF56512">
    <property type="entry name" value="Nitric oxide (NO) synthase oxygenase domain"/>
    <property type="match status" value="1"/>
</dbReference>
<dbReference type="InterPro" id="IPR044940">
    <property type="entry name" value="NOS_dom_2"/>
</dbReference>
<dbReference type="EMBL" id="JBHUJB010000070">
    <property type="protein sequence ID" value="MFD2160076.1"/>
    <property type="molecule type" value="Genomic_DNA"/>
</dbReference>
<evidence type="ECO:0000313" key="7">
    <source>
        <dbReference type="Proteomes" id="UP001597389"/>
    </source>
</evidence>
<dbReference type="RefSeq" id="WP_377089497.1">
    <property type="nucleotide sequence ID" value="NZ_JBHSJL010000014.1"/>
</dbReference>
<dbReference type="PANTHER" id="PTHR43410:SF1">
    <property type="entry name" value="NITRIC OXIDE SYNTHASE"/>
    <property type="match status" value="1"/>
</dbReference>
<proteinExistence type="predicted"/>
<dbReference type="InterPro" id="IPR050607">
    <property type="entry name" value="NOS"/>
</dbReference>
<evidence type="ECO:0000313" key="6">
    <source>
        <dbReference type="EMBL" id="MFD2160076.1"/>
    </source>
</evidence>
<name>A0ABW4ZDJ9_9BACT</name>
<keyword evidence="1" id="KW-0349">Heme</keyword>
<protein>
    <submittedName>
        <fullName evidence="6">Nitric oxide synthase oxygenase</fullName>
    </submittedName>
</protein>
<reference evidence="7" key="1">
    <citation type="journal article" date="2019" name="Int. J. Syst. Evol. Microbiol.">
        <title>The Global Catalogue of Microorganisms (GCM) 10K type strain sequencing project: providing services to taxonomists for standard genome sequencing and annotation.</title>
        <authorList>
            <consortium name="The Broad Institute Genomics Platform"/>
            <consortium name="The Broad Institute Genome Sequencing Center for Infectious Disease"/>
            <person name="Wu L."/>
            <person name="Ma J."/>
        </authorList>
    </citation>
    <scope>NUCLEOTIDE SEQUENCE [LARGE SCALE GENOMIC DNA]</scope>
    <source>
        <strain evidence="7">CCUG 57942</strain>
    </source>
</reference>
<dbReference type="PANTHER" id="PTHR43410">
    <property type="entry name" value="NITRIC OXIDE SYNTHASE OXYGENASE"/>
    <property type="match status" value="1"/>
</dbReference>
<dbReference type="Proteomes" id="UP001597389">
    <property type="component" value="Unassembled WGS sequence"/>
</dbReference>
<gene>
    <name evidence="6" type="ORF">ACFSW8_14315</name>
</gene>
<accession>A0ABW4ZDJ9</accession>
<evidence type="ECO:0000256" key="3">
    <source>
        <dbReference type="ARBA" id="ARBA00023002"/>
    </source>
</evidence>
<sequence length="351" mass="39756">MLKAAHKFLDQLCSEGLTIPSSRYLQVRQEIAAHGHYKLLPDELLWAARLAWRNSEKCIGRLHWKNLQIIDGQSASSAQEVFQLCVEHLRRSTNGGRIQPMVSFFPPEKNHQSVRIHNPQLIRYAGYPQKDGSTIGDPEQIPLTQQAINLGWKPPASPSHFDPLPLIISYPGEPTQYFEIPHDAILEVPMRHRDFPWFADLGLKWHALPAVSDRVLEAGGLRFTAAPFSGYYMGTEIGARNFGDRNRYNMLPSVAKKMGLDTSKSDSLWRDRAILELNSAVLFSFRANGVTIVDHHTASRQFIKHIANEEKLGREVPGNWSWLVPPISGSTTDVFHRGYSKAKLCPFFNKQ</sequence>
<keyword evidence="2" id="KW-0479">Metal-binding</keyword>
<dbReference type="Gene3D" id="3.90.1230.10">
    <property type="entry name" value="Nitric Oxide Synthase, Chain A, domain 3"/>
    <property type="match status" value="1"/>
</dbReference>
<evidence type="ECO:0000256" key="4">
    <source>
        <dbReference type="ARBA" id="ARBA00023004"/>
    </source>
</evidence>
<keyword evidence="3" id="KW-0560">Oxidoreductase</keyword>
<dbReference type="InterPro" id="IPR044943">
    <property type="entry name" value="NOS_dom_1"/>
</dbReference>